<sequence length="475" mass="53595">MAIKDLRSFIKVLEDRNELIRISELLSVDLEVAALLRELMYRGGPAVIIERTRENTLPIIGNLFGKWDRVMLAMEGNDPEIAVSKLVDLLNLRIPQGLIDSLKSLNELRKFSQYFPRNISDGPVRELEWKSIDLTRIPAIRQWVHEPGRFITFGITFIKYGNYRNFGYYRLQVIGRDRFVMHWQPWRRSAMYGELSEKPEVAIIFGPDPITMLMAGVSIPHPLDKLLVTGVLRGDGVELVKGSTVDVEYPANAELVIEGELTGEYVREGPFGDHVGVYSIAKEYPVVRVKAIYSRREPMIPVTVTGKPVLEDGNIIRFGTKVVKSPLKLLLPELVDLEIPPEGLGFVIIASIKKRYPGHARRIMTALWGLVPVLSKVVIIVDHDIDVRDWGQVMYAVAAHVNPSRDILIIDNYPVEELDPSTPIPNLGSKVGIDATRKLPEEYGGKEYPMDVTIPSDVADRVRRIMDSIMGKSEN</sequence>
<dbReference type="InterPro" id="IPR049381">
    <property type="entry name" value="UbiD-like_C"/>
</dbReference>
<evidence type="ECO:0000259" key="2">
    <source>
        <dbReference type="Pfam" id="PF01977"/>
    </source>
</evidence>
<dbReference type="HOGENOM" id="CLU_023348_4_1_2"/>
<dbReference type="PANTHER" id="PTHR30108:SF17">
    <property type="entry name" value="FERULIC ACID DECARBOXYLASE 1"/>
    <property type="match status" value="1"/>
</dbReference>
<name>F0QXL8_VULM7</name>
<dbReference type="Pfam" id="PF01977">
    <property type="entry name" value="UbiD"/>
    <property type="match status" value="1"/>
</dbReference>
<dbReference type="STRING" id="985053.VMUT_2237"/>
<evidence type="ECO:0000313" key="6">
    <source>
        <dbReference type="Proteomes" id="UP000007485"/>
    </source>
</evidence>
<dbReference type="AlphaFoldDB" id="F0QXL8"/>
<dbReference type="NCBIfam" id="TIGR00148">
    <property type="entry name" value="UbiD family decarboxylase"/>
    <property type="match status" value="1"/>
</dbReference>
<evidence type="ECO:0000259" key="4">
    <source>
        <dbReference type="Pfam" id="PF20696"/>
    </source>
</evidence>
<feature type="domain" description="3-octaprenyl-4-hydroxybenzoate carboxy-lyase-like N-terminal" evidence="3">
    <location>
        <begin position="10"/>
        <end position="89"/>
    </location>
</feature>
<dbReference type="Proteomes" id="UP000007485">
    <property type="component" value="Chromosome"/>
</dbReference>
<dbReference type="GO" id="GO:0016831">
    <property type="term" value="F:carboxy-lyase activity"/>
    <property type="evidence" value="ECO:0007669"/>
    <property type="project" value="InterPro"/>
</dbReference>
<dbReference type="EMBL" id="CP002529">
    <property type="protein sequence ID" value="ADY02433.1"/>
    <property type="molecule type" value="Genomic_DNA"/>
</dbReference>
<evidence type="ECO:0000313" key="5">
    <source>
        <dbReference type="EMBL" id="ADY02433.1"/>
    </source>
</evidence>
<gene>
    <name evidence="5" type="ordered locus">VMUT_2237</name>
</gene>
<evidence type="ECO:0000259" key="3">
    <source>
        <dbReference type="Pfam" id="PF20695"/>
    </source>
</evidence>
<keyword evidence="6" id="KW-1185">Reference proteome</keyword>
<feature type="domain" description="3-octaprenyl-4-hydroxybenzoate carboxy-lyase-like Rift-related" evidence="2">
    <location>
        <begin position="121"/>
        <end position="308"/>
    </location>
</feature>
<proteinExistence type="inferred from homology"/>
<comment type="similarity">
    <text evidence="1">Belongs to the UbiD family.</text>
</comment>
<protein>
    <submittedName>
        <fullName evidence="5">UbiD family decarboxylase</fullName>
    </submittedName>
</protein>
<dbReference type="KEGG" id="vmo:VMUT_2237"/>
<accession>F0QXL8</accession>
<dbReference type="Pfam" id="PF20695">
    <property type="entry name" value="UbiD_N"/>
    <property type="match status" value="1"/>
</dbReference>
<reference evidence="5 6" key="1">
    <citation type="journal article" date="2011" name="J. Bacteriol.">
        <title>Complete genome sequence of 'Vulcanisaeta moutnovskia' strain 768-28, a novel member of the hyperthermophilic crenarchaeal genus vulcanisaeta.</title>
        <authorList>
            <person name="Gumerov V.M."/>
            <person name="Mardanov A.V."/>
            <person name="Beletsky A.V."/>
            <person name="Prokofeva M.I."/>
            <person name="Bonch-Osmolovskaya E.A."/>
            <person name="Ravin N.V."/>
            <person name="Skryabin K.G."/>
        </authorList>
    </citation>
    <scope>NUCLEOTIDE SEQUENCE [LARGE SCALE GENOMIC DNA]</scope>
    <source>
        <strain evidence="5 6">768-28</strain>
    </source>
</reference>
<dbReference type="Pfam" id="PF20696">
    <property type="entry name" value="UbiD_C"/>
    <property type="match status" value="1"/>
</dbReference>
<feature type="domain" description="3-octaprenyl-4-hydroxybenzoate carboxy-lyase-like C-terminal" evidence="4">
    <location>
        <begin position="327"/>
        <end position="435"/>
    </location>
</feature>
<dbReference type="eggNOG" id="arCOG01671">
    <property type="taxonomic scope" value="Archaea"/>
</dbReference>
<evidence type="ECO:0000256" key="1">
    <source>
        <dbReference type="ARBA" id="ARBA00010021"/>
    </source>
</evidence>
<dbReference type="InterPro" id="IPR049383">
    <property type="entry name" value="UbiD-like_N"/>
</dbReference>
<dbReference type="SUPFAM" id="SSF50475">
    <property type="entry name" value="FMN-binding split barrel"/>
    <property type="match status" value="1"/>
</dbReference>
<dbReference type="GeneID" id="10289889"/>
<dbReference type="InterPro" id="IPR048304">
    <property type="entry name" value="UbiD_Rift_dom"/>
</dbReference>
<dbReference type="SUPFAM" id="SSF143968">
    <property type="entry name" value="UbiD C-terminal domain-like"/>
    <property type="match status" value="1"/>
</dbReference>
<dbReference type="GO" id="GO:0005737">
    <property type="term" value="C:cytoplasm"/>
    <property type="evidence" value="ECO:0007669"/>
    <property type="project" value="TreeGrafter"/>
</dbReference>
<dbReference type="RefSeq" id="WP_013605594.1">
    <property type="nucleotide sequence ID" value="NC_015151.1"/>
</dbReference>
<dbReference type="OrthoDB" id="8480at2157"/>
<dbReference type="InterPro" id="IPR002830">
    <property type="entry name" value="UbiD"/>
</dbReference>
<organism evidence="5 6">
    <name type="scientific">Vulcanisaeta moutnovskia (strain 768-28)</name>
    <dbReference type="NCBI Taxonomy" id="985053"/>
    <lineage>
        <taxon>Archaea</taxon>
        <taxon>Thermoproteota</taxon>
        <taxon>Thermoprotei</taxon>
        <taxon>Thermoproteales</taxon>
        <taxon>Thermoproteaceae</taxon>
        <taxon>Vulcanisaeta</taxon>
    </lineage>
</organism>
<dbReference type="PANTHER" id="PTHR30108">
    <property type="entry name" value="3-OCTAPRENYL-4-HYDROXYBENZOATE CARBOXY-LYASE-RELATED"/>
    <property type="match status" value="1"/>
</dbReference>
<dbReference type="Gene3D" id="3.40.1670.10">
    <property type="entry name" value="UbiD C-terminal domain-like"/>
    <property type="match status" value="1"/>
</dbReference>